<evidence type="ECO:0000313" key="12">
    <source>
        <dbReference type="EMBL" id="MBT8769301.1"/>
    </source>
</evidence>
<dbReference type="Gene3D" id="2.60.40.2070">
    <property type="match status" value="1"/>
</dbReference>
<dbReference type="InterPro" id="IPR042186">
    <property type="entry name" value="FimD_plug_dom"/>
</dbReference>
<evidence type="ECO:0000256" key="8">
    <source>
        <dbReference type="ARBA" id="ARBA00023237"/>
    </source>
</evidence>
<keyword evidence="7 9" id="KW-0472">Membrane</keyword>
<dbReference type="Proteomes" id="UP001519667">
    <property type="component" value="Unassembled WGS sequence"/>
</dbReference>
<feature type="domain" description="PapC-like C-terminal" evidence="10">
    <location>
        <begin position="730"/>
        <end position="788"/>
    </location>
</feature>
<organism evidence="12 13">
    <name type="scientific">Metapseudomonas boanensis</name>
    <dbReference type="NCBI Taxonomy" id="2822138"/>
    <lineage>
        <taxon>Bacteria</taxon>
        <taxon>Pseudomonadati</taxon>
        <taxon>Pseudomonadota</taxon>
        <taxon>Gammaproteobacteria</taxon>
        <taxon>Pseudomonadales</taxon>
        <taxon>Pseudomonadaceae</taxon>
        <taxon>Metapseudomonas</taxon>
    </lineage>
</organism>
<dbReference type="PANTHER" id="PTHR30451">
    <property type="entry name" value="OUTER MEMBRANE USHER PROTEIN"/>
    <property type="match status" value="1"/>
</dbReference>
<keyword evidence="4" id="KW-1134">Transmembrane beta strand</keyword>
<keyword evidence="9" id="KW-1029">Fimbrium biogenesis</keyword>
<keyword evidence="8 9" id="KW-0998">Cell outer membrane</keyword>
<evidence type="ECO:0000256" key="4">
    <source>
        <dbReference type="ARBA" id="ARBA00022452"/>
    </source>
</evidence>
<dbReference type="Pfam" id="PF13953">
    <property type="entry name" value="PapC_C"/>
    <property type="match status" value="1"/>
</dbReference>
<evidence type="ECO:0000313" key="13">
    <source>
        <dbReference type="Proteomes" id="UP001519667"/>
    </source>
</evidence>
<evidence type="ECO:0000259" key="10">
    <source>
        <dbReference type="Pfam" id="PF13953"/>
    </source>
</evidence>
<dbReference type="Gene3D" id="2.60.40.2610">
    <property type="entry name" value="Outer membrane usher protein FimD, plug domain"/>
    <property type="match status" value="1"/>
</dbReference>
<dbReference type="InterPro" id="IPR018030">
    <property type="entry name" value="Fimbrial_membr_usher_CS"/>
</dbReference>
<keyword evidence="3 9" id="KW-0813">Transport</keyword>
<feature type="domain" description="PapC N-terminal" evidence="11">
    <location>
        <begin position="17"/>
        <end position="162"/>
    </location>
</feature>
<evidence type="ECO:0000256" key="7">
    <source>
        <dbReference type="ARBA" id="ARBA00023136"/>
    </source>
</evidence>
<dbReference type="InterPro" id="IPR025885">
    <property type="entry name" value="PapC_N"/>
</dbReference>
<accession>A0ABS5XNM3</accession>
<dbReference type="RefSeq" id="WP_215381034.1">
    <property type="nucleotide sequence ID" value="NZ_JAGTIS010000024.1"/>
</dbReference>
<dbReference type="Pfam" id="PF13954">
    <property type="entry name" value="PapC_N"/>
    <property type="match status" value="1"/>
</dbReference>
<keyword evidence="13" id="KW-1185">Reference proteome</keyword>
<reference evidence="12 13" key="1">
    <citation type="submission" date="2021-04" db="EMBL/GenBank/DDBJ databases">
        <title>Pseudomonas boanensis sp. nov., a bacterium isolated from river water used for household purposes in Boane District, Mozambique.</title>
        <authorList>
            <person name="Nicklasson M."/>
            <person name="Martin-Rodriguez A.J."/>
            <person name="Thorell K."/>
            <person name="Neves L."/>
            <person name="Mussagy A."/>
            <person name="Rydberg H.A."/>
            <person name="Hernroth B."/>
            <person name="Svensson-Stadler L."/>
            <person name="Sjoling A."/>
        </authorList>
    </citation>
    <scope>NUCLEOTIDE SEQUENCE [LARGE SCALE GENOMIC DNA]</scope>
    <source>
        <strain evidence="12 13">DB1</strain>
    </source>
</reference>
<evidence type="ECO:0000256" key="3">
    <source>
        <dbReference type="ARBA" id="ARBA00022448"/>
    </source>
</evidence>
<dbReference type="Gene3D" id="2.60.40.3110">
    <property type="match status" value="1"/>
</dbReference>
<dbReference type="PROSITE" id="PS01151">
    <property type="entry name" value="FIMBRIAL_USHER"/>
    <property type="match status" value="1"/>
</dbReference>
<name>A0ABS5XNM3_9GAMM</name>
<gene>
    <name evidence="12" type="ORF">J7302_24645</name>
</gene>
<dbReference type="InterPro" id="IPR000015">
    <property type="entry name" value="Fimb_usher"/>
</dbReference>
<dbReference type="Pfam" id="PF00577">
    <property type="entry name" value="Usher"/>
    <property type="match status" value="1"/>
</dbReference>
<keyword evidence="6" id="KW-0732">Signal</keyword>
<evidence type="ECO:0000256" key="2">
    <source>
        <dbReference type="ARBA" id="ARBA00008064"/>
    </source>
</evidence>
<keyword evidence="5 9" id="KW-0812">Transmembrane</keyword>
<dbReference type="InterPro" id="IPR037224">
    <property type="entry name" value="PapC_N_sf"/>
</dbReference>
<dbReference type="EMBL" id="JAGTIS010000024">
    <property type="protein sequence ID" value="MBT8769301.1"/>
    <property type="molecule type" value="Genomic_DNA"/>
</dbReference>
<evidence type="ECO:0000256" key="1">
    <source>
        <dbReference type="ARBA" id="ARBA00004571"/>
    </source>
</evidence>
<dbReference type="Gene3D" id="3.10.20.410">
    <property type="match status" value="1"/>
</dbReference>
<evidence type="ECO:0000259" key="11">
    <source>
        <dbReference type="Pfam" id="PF13954"/>
    </source>
</evidence>
<protein>
    <submittedName>
        <fullName evidence="12">Fimbria/pilus outer membrane usher protein</fullName>
    </submittedName>
</protein>
<dbReference type="SUPFAM" id="SSF141729">
    <property type="entry name" value="FimD N-terminal domain-like"/>
    <property type="match status" value="1"/>
</dbReference>
<dbReference type="InterPro" id="IPR025949">
    <property type="entry name" value="PapC-like_C"/>
</dbReference>
<comment type="subcellular location">
    <subcellularLocation>
        <location evidence="1 9">Cell outer membrane</location>
        <topology evidence="1 9">Multi-pass membrane protein</topology>
    </subcellularLocation>
</comment>
<dbReference type="PANTHER" id="PTHR30451:SF10">
    <property type="entry name" value="OUTER MEMBRANE USHER PROTEIN YFCU-RELATED"/>
    <property type="match status" value="1"/>
</dbReference>
<evidence type="ECO:0000256" key="9">
    <source>
        <dbReference type="RuleBase" id="RU003884"/>
    </source>
</evidence>
<proteinExistence type="inferred from homology"/>
<comment type="caution">
    <text evidence="12">The sequence shown here is derived from an EMBL/GenBank/DDBJ whole genome shotgun (WGS) entry which is preliminary data.</text>
</comment>
<sequence length="813" mass="89900">MALVCFACHPAVSHPVEFNLDVMDVEERDSIDLSRFRTASYIMPGEYLMGIRVNGRVLSEQTIRFYPSHGDDAISRVCVPMDLAARLGLKPEILQGLGRWPERDCAELGGVDGITLRPDMETASLVINIPQAWMAYQDPNWAPIEEWDNGIPGALLDYNLNGSTQKGRDSSRSHQISGNGTAGFNIGAWRLRGDFQGSRQRSKQYTQQEFAWSRIYAYRPLSRQGARLLLGETQLNSNLFDSFRYLGASLATDDQMLPPDLRGYAPEVTGVAQSNAKVTVRQGDRVLYETTVPPGPFRISDINSAVSGKLDVEVSEDDGHVQRFQIETTNMPYMSRPGQLRYKLAVGRPANQNREMTGPMFASGELSWGVDNNWSTYGGSLLTDGYTALAVGVGRNLQRFGVVSADITNASAKVRNEPRQRGNSLRINYAKRFDEYNSEITFAGYRFSERSFVTMDEFLDARDGRLTRNNSKAVYTALANKAFLDLGFSGHLSYTREDYWDRASTERFSAYFSRYFDVGRMKGLSASLSLSHSRSDFEQESSVSLSLSVPFGHSERVGYDSFINRDGVRHGATYSRYEQDYNYLLSANTGRGNDAMQGYLTARTSMADVSVSGGYQDSGSQNLGLSLRGGLTATAKGAAFHQSAFDGGTRLMVDTDGVSGVPLQDGLARTNRLGIAVIPSANDYYRTDVRIDVNKLADDMEAKKSVTEATLTEGAIGYRRLSVIQGNKALVTIRLPSGAFPPFGASVLDAAGREVAIVADSGFAYLTGIQPDSEFVVSWGRNKQCRLTMPRVFPLDQRYELQCQPFIESSLFK</sequence>
<comment type="similarity">
    <text evidence="2 9">Belongs to the fimbrial export usher family.</text>
</comment>
<evidence type="ECO:0000256" key="6">
    <source>
        <dbReference type="ARBA" id="ARBA00022729"/>
    </source>
</evidence>
<evidence type="ECO:0000256" key="5">
    <source>
        <dbReference type="ARBA" id="ARBA00022692"/>
    </source>
</evidence>
<dbReference type="InterPro" id="IPR043142">
    <property type="entry name" value="PapC-like_C_sf"/>
</dbReference>